<evidence type="ECO:0000256" key="7">
    <source>
        <dbReference type="ARBA" id="ARBA00023239"/>
    </source>
</evidence>
<evidence type="ECO:0000256" key="1">
    <source>
        <dbReference type="ARBA" id="ARBA00008136"/>
    </source>
</evidence>
<dbReference type="Pfam" id="PF02586">
    <property type="entry name" value="SRAP"/>
    <property type="match status" value="1"/>
</dbReference>
<protein>
    <recommendedName>
        <fullName evidence="8">Abasic site processing protein</fullName>
        <ecNumber evidence="8">3.4.-.-</ecNumber>
    </recommendedName>
</protein>
<keyword evidence="10" id="KW-1185">Reference proteome</keyword>
<dbReference type="GO" id="GO:0003697">
    <property type="term" value="F:single-stranded DNA binding"/>
    <property type="evidence" value="ECO:0007669"/>
    <property type="project" value="InterPro"/>
</dbReference>
<dbReference type="GO" id="GO:0006508">
    <property type="term" value="P:proteolysis"/>
    <property type="evidence" value="ECO:0007669"/>
    <property type="project" value="UniProtKB-KW"/>
</dbReference>
<dbReference type="AlphaFoldDB" id="A4CJ22"/>
<evidence type="ECO:0000256" key="3">
    <source>
        <dbReference type="ARBA" id="ARBA00022763"/>
    </source>
</evidence>
<dbReference type="InterPro" id="IPR003738">
    <property type="entry name" value="SRAP"/>
</dbReference>
<proteinExistence type="inferred from homology"/>
<organism evidence="9 10">
    <name type="scientific">Robiginitalea biformata (strain ATCC BAA-864 / DSM 15991 / KCTC 12146 / HTCC2501)</name>
    <dbReference type="NCBI Taxonomy" id="313596"/>
    <lineage>
        <taxon>Bacteria</taxon>
        <taxon>Pseudomonadati</taxon>
        <taxon>Bacteroidota</taxon>
        <taxon>Flavobacteriia</taxon>
        <taxon>Flavobacteriales</taxon>
        <taxon>Flavobacteriaceae</taxon>
        <taxon>Robiginitalea</taxon>
    </lineage>
</organism>
<dbReference type="EMBL" id="CP001712">
    <property type="protein sequence ID" value="EAR16930.1"/>
    <property type="molecule type" value="Genomic_DNA"/>
</dbReference>
<evidence type="ECO:0000256" key="5">
    <source>
        <dbReference type="ARBA" id="ARBA00023124"/>
    </source>
</evidence>
<dbReference type="eggNOG" id="COG2135">
    <property type="taxonomic scope" value="Bacteria"/>
</dbReference>
<evidence type="ECO:0000256" key="2">
    <source>
        <dbReference type="ARBA" id="ARBA00022670"/>
    </source>
</evidence>
<keyword evidence="2 8" id="KW-0645">Protease</keyword>
<name>A4CJ22_ROBBH</name>
<gene>
    <name evidence="9" type="ordered locus">RB2501_08510</name>
</gene>
<keyword evidence="3" id="KW-0227">DNA damage</keyword>
<keyword evidence="7" id="KW-0456">Lyase</keyword>
<dbReference type="Gene3D" id="3.90.1680.10">
    <property type="entry name" value="SOS response associated peptidase-like"/>
    <property type="match status" value="1"/>
</dbReference>
<dbReference type="Proteomes" id="UP000009049">
    <property type="component" value="Chromosome"/>
</dbReference>
<dbReference type="EC" id="3.4.-.-" evidence="8"/>
<reference evidence="9 10" key="1">
    <citation type="journal article" date="2009" name="J. Bacteriol.">
        <title>Complete genome sequence of Robiginitalea biformata HTCC2501.</title>
        <authorList>
            <person name="Oh H.M."/>
            <person name="Giovannoni S.J."/>
            <person name="Lee K."/>
            <person name="Ferriera S."/>
            <person name="Johnson J."/>
            <person name="Cho J.C."/>
        </authorList>
    </citation>
    <scope>NUCLEOTIDE SEQUENCE [LARGE SCALE GENOMIC DNA]</scope>
    <source>
        <strain evidence="10">ATCC BAA-864 / HTCC2501 / KCTC 12146</strain>
    </source>
</reference>
<dbReference type="PANTHER" id="PTHR13604">
    <property type="entry name" value="DC12-RELATED"/>
    <property type="match status" value="1"/>
</dbReference>
<evidence type="ECO:0000313" key="9">
    <source>
        <dbReference type="EMBL" id="EAR16930.1"/>
    </source>
</evidence>
<keyword evidence="5" id="KW-0190">Covalent protein-DNA linkage</keyword>
<keyword evidence="6" id="KW-0238">DNA-binding</keyword>
<evidence type="ECO:0000313" key="10">
    <source>
        <dbReference type="Proteomes" id="UP000009049"/>
    </source>
</evidence>
<evidence type="ECO:0000256" key="6">
    <source>
        <dbReference type="ARBA" id="ARBA00023125"/>
    </source>
</evidence>
<comment type="similarity">
    <text evidence="1 8">Belongs to the SOS response-associated peptidase family.</text>
</comment>
<dbReference type="PANTHER" id="PTHR13604:SF0">
    <property type="entry name" value="ABASIC SITE PROCESSING PROTEIN HMCES"/>
    <property type="match status" value="1"/>
</dbReference>
<dbReference type="HOGENOM" id="CLU_035990_4_0_10"/>
<dbReference type="KEGG" id="rbi:RB2501_08510"/>
<dbReference type="GO" id="GO:0106300">
    <property type="term" value="P:protein-DNA covalent cross-linking repair"/>
    <property type="evidence" value="ECO:0007669"/>
    <property type="project" value="InterPro"/>
</dbReference>
<dbReference type="InterPro" id="IPR036590">
    <property type="entry name" value="SRAP-like"/>
</dbReference>
<sequence>MTRRGKIEEEFGTPFKFPGIYEPRQVINGLNEETIPLITQDNTEYIQHGIWGILPDGFREDWQLFQNSLNTLNLGLETVNRQDWLRQSLLRRRCLILVNGFFTMYHYEGELYPYYVYYRDKRPFALAGIYSVLDDGFLTASVLVGPSNQMLRQIQNLDAGMPLVLEPGDREHWLEDMDEEKVHDLTEHATKSDLVAHPIARELYNRNICYDSMLEPVFYKNIPIPLF</sequence>
<evidence type="ECO:0000256" key="4">
    <source>
        <dbReference type="ARBA" id="ARBA00022801"/>
    </source>
</evidence>
<dbReference type="STRING" id="313596.RB2501_08510"/>
<dbReference type="RefSeq" id="WP_015753686.1">
    <property type="nucleotide sequence ID" value="NC_013222.1"/>
</dbReference>
<accession>A4CJ22</accession>
<dbReference type="GO" id="GO:0016829">
    <property type="term" value="F:lyase activity"/>
    <property type="evidence" value="ECO:0007669"/>
    <property type="project" value="UniProtKB-KW"/>
</dbReference>
<keyword evidence="4 8" id="KW-0378">Hydrolase</keyword>
<dbReference type="GO" id="GO:0008233">
    <property type="term" value="F:peptidase activity"/>
    <property type="evidence" value="ECO:0007669"/>
    <property type="project" value="UniProtKB-KW"/>
</dbReference>
<dbReference type="SUPFAM" id="SSF143081">
    <property type="entry name" value="BB1717-like"/>
    <property type="match status" value="1"/>
</dbReference>
<evidence type="ECO:0000256" key="8">
    <source>
        <dbReference type="RuleBase" id="RU364100"/>
    </source>
</evidence>